<sequence>THFWNSFHSSFKSCHNLTREQTRGTAKQEKIKMAVQVKAINNCPIRLKLSKTAFIALSTRGTAKQVTFNMCELQVKATTLRRYIKLRKLNLSTNYRYGLDLQTNRKNSHTFICILLAGDIAINPGPFNLRPIKNEKGLSFCHWNIQRLTDSKFEEIGLSLRSKHENTFQLDVLILTETFSNENIPDSYYKIPEYVMYRKDRKGKVGGGIMIYVNKSVEAKRRMDLESKDIESIWIEICPHKSKRPLLVSGVYRPPSAKKEYNIILGKNIENAYLENKELVILGDFNIDYLNPDSFLKHDLKRWK</sequence>
<evidence type="ECO:0000313" key="2">
    <source>
        <dbReference type="EMBL" id="CAB4005744.1"/>
    </source>
</evidence>
<keyword evidence="2" id="KW-0695">RNA-directed DNA polymerase</keyword>
<dbReference type="SUPFAM" id="SSF56219">
    <property type="entry name" value="DNase I-like"/>
    <property type="match status" value="1"/>
</dbReference>
<feature type="non-terminal residue" evidence="2">
    <location>
        <position position="304"/>
    </location>
</feature>
<comment type="caution">
    <text evidence="2">The sequence shown here is derived from an EMBL/GenBank/DDBJ whole genome shotgun (WGS) entry which is preliminary data.</text>
</comment>
<dbReference type="Gene3D" id="3.60.10.10">
    <property type="entry name" value="Endonuclease/exonuclease/phosphatase"/>
    <property type="match status" value="1"/>
</dbReference>
<gene>
    <name evidence="2" type="ORF">PACLA_8A056921</name>
</gene>
<dbReference type="Pfam" id="PF03372">
    <property type="entry name" value="Exo_endo_phos"/>
    <property type="match status" value="1"/>
</dbReference>
<dbReference type="Proteomes" id="UP001152795">
    <property type="component" value="Unassembled WGS sequence"/>
</dbReference>
<keyword evidence="2" id="KW-0808">Transferase</keyword>
<feature type="non-terminal residue" evidence="2">
    <location>
        <position position="1"/>
    </location>
</feature>
<dbReference type="PANTHER" id="PTHR47510">
    <property type="entry name" value="REVERSE TRANSCRIPTASE DOMAIN-CONTAINING PROTEIN"/>
    <property type="match status" value="1"/>
</dbReference>
<dbReference type="GO" id="GO:0003964">
    <property type="term" value="F:RNA-directed DNA polymerase activity"/>
    <property type="evidence" value="ECO:0007669"/>
    <property type="project" value="UniProtKB-KW"/>
</dbReference>
<keyword evidence="2" id="KW-0548">Nucleotidyltransferase</keyword>
<proteinExistence type="predicted"/>
<dbReference type="AlphaFoldDB" id="A0A6S7HKG0"/>
<evidence type="ECO:0000259" key="1">
    <source>
        <dbReference type="Pfam" id="PF03372"/>
    </source>
</evidence>
<reference evidence="2" key="1">
    <citation type="submission" date="2020-04" db="EMBL/GenBank/DDBJ databases">
        <authorList>
            <person name="Alioto T."/>
            <person name="Alioto T."/>
            <person name="Gomez Garrido J."/>
        </authorList>
    </citation>
    <scope>NUCLEOTIDE SEQUENCE</scope>
    <source>
        <strain evidence="2">A484AB</strain>
    </source>
</reference>
<name>A0A6S7HKG0_PARCT</name>
<dbReference type="InterPro" id="IPR005135">
    <property type="entry name" value="Endo/exonuclease/phosphatase"/>
</dbReference>
<evidence type="ECO:0000313" key="3">
    <source>
        <dbReference type="Proteomes" id="UP001152795"/>
    </source>
</evidence>
<accession>A0A6S7HKG0</accession>
<dbReference type="OrthoDB" id="5989916at2759"/>
<dbReference type="InterPro" id="IPR036691">
    <property type="entry name" value="Endo/exonu/phosph_ase_sf"/>
</dbReference>
<dbReference type="EMBL" id="CACRXK020005301">
    <property type="protein sequence ID" value="CAB4005744.1"/>
    <property type="molecule type" value="Genomic_DNA"/>
</dbReference>
<protein>
    <submittedName>
        <fullName evidence="2">RNA-directed DNA polymerase from transposon BS</fullName>
    </submittedName>
</protein>
<dbReference type="PANTHER" id="PTHR47510:SF3">
    <property type="entry name" value="ENDO_EXONUCLEASE_PHOSPHATASE DOMAIN-CONTAINING PROTEIN"/>
    <property type="match status" value="1"/>
</dbReference>
<keyword evidence="3" id="KW-1185">Reference proteome</keyword>
<feature type="domain" description="Endonuclease/exonuclease/phosphatase" evidence="1">
    <location>
        <begin position="143"/>
        <end position="296"/>
    </location>
</feature>
<organism evidence="2 3">
    <name type="scientific">Paramuricea clavata</name>
    <name type="common">Red gorgonian</name>
    <name type="synonym">Violescent sea-whip</name>
    <dbReference type="NCBI Taxonomy" id="317549"/>
    <lineage>
        <taxon>Eukaryota</taxon>
        <taxon>Metazoa</taxon>
        <taxon>Cnidaria</taxon>
        <taxon>Anthozoa</taxon>
        <taxon>Octocorallia</taxon>
        <taxon>Malacalcyonacea</taxon>
        <taxon>Plexauridae</taxon>
        <taxon>Paramuricea</taxon>
    </lineage>
</organism>